<comment type="caution">
    <text evidence="12">The sequence shown here is derived from an EMBL/GenBank/DDBJ whole genome shotgun (WGS) entry which is preliminary data.</text>
</comment>
<dbReference type="PROSITE" id="PS01136">
    <property type="entry name" value="UPF0034"/>
    <property type="match status" value="1"/>
</dbReference>
<evidence type="ECO:0000256" key="3">
    <source>
        <dbReference type="ARBA" id="ARBA00022643"/>
    </source>
</evidence>
<dbReference type="InterPro" id="IPR035587">
    <property type="entry name" value="DUS-like_FMN-bd"/>
</dbReference>
<evidence type="ECO:0000256" key="8">
    <source>
        <dbReference type="ARBA" id="ARBA00048342"/>
    </source>
</evidence>
<evidence type="ECO:0000256" key="4">
    <source>
        <dbReference type="ARBA" id="ARBA00022664"/>
    </source>
</evidence>
<evidence type="ECO:0000256" key="6">
    <source>
        <dbReference type="ARBA" id="ARBA00023002"/>
    </source>
</evidence>
<evidence type="ECO:0000256" key="1">
    <source>
        <dbReference type="ARBA" id="ARBA00001917"/>
    </source>
</evidence>
<keyword evidence="5" id="KW-0819">tRNA processing</keyword>
<keyword evidence="4" id="KW-0507">mRNA processing</keyword>
<feature type="compositionally biased region" description="Low complexity" evidence="10">
    <location>
        <begin position="377"/>
        <end position="389"/>
    </location>
</feature>
<dbReference type="InterPro" id="IPR018517">
    <property type="entry name" value="tRNA_hU_synthase_CS"/>
</dbReference>
<dbReference type="Proteomes" id="UP000033483">
    <property type="component" value="Unassembled WGS sequence"/>
</dbReference>
<sequence>IMATPVKNVAIPPRGVDYRGKLVLAPMVRSGELPSRLMALHYGADLVWSPETVDRAMIGTTRIVNERTGTIDFVRRPSYGQQEKPVDAKESVIFRLHPELEANKLIFQVGTADPERAVAAARVIAADVAGIDVNAGCPKPFSTSGGMGAALLKTPEKLASILEALVANIVPEFGIGISVKIRLLETVEQTEALVRRLCATGITGLTIHCRTTPMRPRQPAIRGQLNMIRRVCHEAGVACLVNGDVLDRDHSAKLVEEFGVDGAMIARAAEENPSCFRTAADGGLAHWNETSRKYIRMALDVDNKFTNTKYLLAQMVPGKEHETYSGLIRARNYTQLVDAFGYDEMRADAIDLDTHLGIAERETGKIDKHRVEKINKINHNNKAAAAAGGNMAGERKEERQKKKSALSERGASSAASARDNAAKAEPAAVVAVAETVVEAVAETPKASSPVPNESIPKQTEPVALASS</sequence>
<dbReference type="GO" id="GO:0005737">
    <property type="term" value="C:cytoplasm"/>
    <property type="evidence" value="ECO:0007669"/>
    <property type="project" value="TreeGrafter"/>
</dbReference>
<protein>
    <recommendedName>
        <fullName evidence="11">DUS-like FMN-binding domain-containing protein</fullName>
    </recommendedName>
</protein>
<keyword evidence="3" id="KW-0288">FMN</keyword>
<dbReference type="EMBL" id="LAEV01002193">
    <property type="protein sequence ID" value="KKA26407.1"/>
    <property type="molecule type" value="Genomic_DNA"/>
</dbReference>
<organism evidence="12 13">
    <name type="scientific">Thielaviopsis punctulata</name>
    <dbReference type="NCBI Taxonomy" id="72032"/>
    <lineage>
        <taxon>Eukaryota</taxon>
        <taxon>Fungi</taxon>
        <taxon>Dikarya</taxon>
        <taxon>Ascomycota</taxon>
        <taxon>Pezizomycotina</taxon>
        <taxon>Sordariomycetes</taxon>
        <taxon>Hypocreomycetidae</taxon>
        <taxon>Microascales</taxon>
        <taxon>Ceratocystidaceae</taxon>
        <taxon>Thielaviopsis</taxon>
    </lineage>
</organism>
<dbReference type="PANTHER" id="PTHR45936">
    <property type="entry name" value="TRNA-DIHYDROURIDINE(20) SYNTHASE [NAD(P)+]-LIKE"/>
    <property type="match status" value="1"/>
</dbReference>
<keyword evidence="2" id="KW-0285">Flavoprotein</keyword>
<dbReference type="AlphaFoldDB" id="A0A0F4Z7C8"/>
<name>A0A0F4Z7C8_9PEZI</name>
<evidence type="ECO:0000256" key="7">
    <source>
        <dbReference type="ARBA" id="ARBA00045934"/>
    </source>
</evidence>
<comment type="function">
    <text evidence="7">Catalyzes the synthesis of dihydrouridine, a modified base found in the D-loop of most tRNAs. Specifically modifies U47 in cytoplasmic tRNAs. Catalyzes the synthesis of dihydrouridine in some mRNAs, thereby affecting their translation.</text>
</comment>
<dbReference type="CDD" id="cd02801">
    <property type="entry name" value="DUS_like_FMN"/>
    <property type="match status" value="1"/>
</dbReference>
<evidence type="ECO:0000256" key="9">
    <source>
        <dbReference type="ARBA" id="ARBA00049447"/>
    </source>
</evidence>
<feature type="region of interest" description="Disordered" evidence="10">
    <location>
        <begin position="376"/>
        <end position="428"/>
    </location>
</feature>
<comment type="cofactor">
    <cofactor evidence="1">
        <name>FMN</name>
        <dbReference type="ChEBI" id="CHEBI:58210"/>
    </cofactor>
</comment>
<dbReference type="OrthoDB" id="10262250at2759"/>
<feature type="region of interest" description="Disordered" evidence="10">
    <location>
        <begin position="441"/>
        <end position="467"/>
    </location>
</feature>
<dbReference type="Gene3D" id="3.20.20.70">
    <property type="entry name" value="Aldolase class I"/>
    <property type="match status" value="1"/>
</dbReference>
<evidence type="ECO:0000256" key="5">
    <source>
        <dbReference type="ARBA" id="ARBA00022694"/>
    </source>
</evidence>
<comment type="catalytic activity">
    <reaction evidence="8">
        <text>a 5,6-dihydrouridine in mRNA + NAD(+) = a uridine in mRNA + NADH + H(+)</text>
        <dbReference type="Rhea" id="RHEA:69851"/>
        <dbReference type="Rhea" id="RHEA-COMP:14658"/>
        <dbReference type="Rhea" id="RHEA-COMP:17789"/>
        <dbReference type="ChEBI" id="CHEBI:15378"/>
        <dbReference type="ChEBI" id="CHEBI:57540"/>
        <dbReference type="ChEBI" id="CHEBI:57945"/>
        <dbReference type="ChEBI" id="CHEBI:65315"/>
        <dbReference type="ChEBI" id="CHEBI:74443"/>
    </reaction>
    <physiologicalReaction direction="right-to-left" evidence="8">
        <dbReference type="Rhea" id="RHEA:69853"/>
    </physiologicalReaction>
</comment>
<dbReference type="InterPro" id="IPR052582">
    <property type="entry name" value="tRNA-DUS-like"/>
</dbReference>
<dbReference type="Pfam" id="PF01207">
    <property type="entry name" value="Dus"/>
    <property type="match status" value="1"/>
</dbReference>
<dbReference type="GO" id="GO:0102264">
    <property type="term" value="F:tRNA-dihydrouridine20 synthase activity"/>
    <property type="evidence" value="ECO:0007669"/>
    <property type="project" value="EnsemblFungi"/>
</dbReference>
<dbReference type="SUPFAM" id="SSF51395">
    <property type="entry name" value="FMN-linked oxidoreductases"/>
    <property type="match status" value="1"/>
</dbReference>
<dbReference type="GO" id="GO:0050660">
    <property type="term" value="F:flavin adenine dinucleotide binding"/>
    <property type="evidence" value="ECO:0007669"/>
    <property type="project" value="InterPro"/>
</dbReference>
<keyword evidence="13" id="KW-1185">Reference proteome</keyword>
<proteinExistence type="predicted"/>
<gene>
    <name evidence="12" type="ORF">TD95_001383</name>
</gene>
<feature type="compositionally biased region" description="Low complexity" evidence="10">
    <location>
        <begin position="407"/>
        <end position="428"/>
    </location>
</feature>
<evidence type="ECO:0000313" key="13">
    <source>
        <dbReference type="Proteomes" id="UP000033483"/>
    </source>
</evidence>
<dbReference type="GO" id="GO:0006397">
    <property type="term" value="P:mRNA processing"/>
    <property type="evidence" value="ECO:0007669"/>
    <property type="project" value="UniProtKB-KW"/>
</dbReference>
<evidence type="ECO:0000259" key="11">
    <source>
        <dbReference type="Pfam" id="PF01207"/>
    </source>
</evidence>
<evidence type="ECO:0000313" key="12">
    <source>
        <dbReference type="EMBL" id="KKA26407.1"/>
    </source>
</evidence>
<keyword evidence="6" id="KW-0560">Oxidoreductase</keyword>
<evidence type="ECO:0000256" key="10">
    <source>
        <dbReference type="SAM" id="MobiDB-lite"/>
    </source>
</evidence>
<dbReference type="PANTHER" id="PTHR45936:SF1">
    <property type="entry name" value="TRNA-DIHYDROURIDINE(20) SYNTHASE [NAD(P)+]-LIKE"/>
    <property type="match status" value="1"/>
</dbReference>
<dbReference type="InterPro" id="IPR013785">
    <property type="entry name" value="Aldolase_TIM"/>
</dbReference>
<reference evidence="12 13" key="1">
    <citation type="submission" date="2015-03" db="EMBL/GenBank/DDBJ databases">
        <authorList>
            <person name="Radwan O."/>
            <person name="Al-Naeli F.A."/>
            <person name="Rendon G.A."/>
            <person name="Fields C."/>
        </authorList>
    </citation>
    <scope>NUCLEOTIDE SEQUENCE [LARGE SCALE GENOMIC DNA]</scope>
    <source>
        <strain evidence="12">CR-DP1</strain>
    </source>
</reference>
<accession>A0A0F4Z7C8</accession>
<comment type="catalytic activity">
    <reaction evidence="9">
        <text>a 5,6-dihydrouridine in mRNA + NADP(+) = a uridine in mRNA + NADPH + H(+)</text>
        <dbReference type="Rhea" id="RHEA:69855"/>
        <dbReference type="Rhea" id="RHEA-COMP:14658"/>
        <dbReference type="Rhea" id="RHEA-COMP:17789"/>
        <dbReference type="ChEBI" id="CHEBI:15378"/>
        <dbReference type="ChEBI" id="CHEBI:57783"/>
        <dbReference type="ChEBI" id="CHEBI:58349"/>
        <dbReference type="ChEBI" id="CHEBI:65315"/>
        <dbReference type="ChEBI" id="CHEBI:74443"/>
    </reaction>
    <physiologicalReaction direction="right-to-left" evidence="9">
        <dbReference type="Rhea" id="RHEA:69857"/>
    </physiologicalReaction>
</comment>
<feature type="domain" description="DUS-like FMN-binding" evidence="11">
    <location>
        <begin position="47"/>
        <end position="294"/>
    </location>
</feature>
<evidence type="ECO:0000256" key="2">
    <source>
        <dbReference type="ARBA" id="ARBA00022630"/>
    </source>
</evidence>
<feature type="non-terminal residue" evidence="12">
    <location>
        <position position="1"/>
    </location>
</feature>